<reference evidence="6" key="1">
    <citation type="submission" date="2017-02" db="EMBL/GenBank/DDBJ databases">
        <authorList>
            <person name="Varghese N."/>
            <person name="Submissions S."/>
        </authorList>
    </citation>
    <scope>NUCLEOTIDE SEQUENCE [LARGE SCALE GENOMIC DNA]</scope>
    <source>
        <strain evidence="6">DSM 22224</strain>
    </source>
</reference>
<dbReference type="PANTHER" id="PTHR10545:SF29">
    <property type="entry name" value="GH14572P-RELATED"/>
    <property type="match status" value="1"/>
</dbReference>
<keyword evidence="2 5" id="KW-0808">Transferase</keyword>
<organism evidence="5 6">
    <name type="scientific">Chitinophaga eiseniae</name>
    <dbReference type="NCBI Taxonomy" id="634771"/>
    <lineage>
        <taxon>Bacteria</taxon>
        <taxon>Pseudomonadati</taxon>
        <taxon>Bacteroidota</taxon>
        <taxon>Chitinophagia</taxon>
        <taxon>Chitinophagales</taxon>
        <taxon>Chitinophagaceae</taxon>
        <taxon>Chitinophaga</taxon>
    </lineage>
</organism>
<gene>
    <name evidence="5" type="ORF">SAMN04488128_102258</name>
</gene>
<dbReference type="RefSeq" id="WP_078670274.1">
    <property type="nucleotide sequence ID" value="NZ_FUWZ01000002.1"/>
</dbReference>
<dbReference type="STRING" id="634771.SAMN04488128_102258"/>
<accession>A0A1T4QAU0</accession>
<dbReference type="PROSITE" id="PS51186">
    <property type="entry name" value="GNAT"/>
    <property type="match status" value="1"/>
</dbReference>
<dbReference type="InterPro" id="IPR016181">
    <property type="entry name" value="Acyl_CoA_acyltransferase"/>
</dbReference>
<dbReference type="FunFam" id="3.40.630.30:FF:000064">
    <property type="entry name" value="GNAT family acetyltransferase"/>
    <property type="match status" value="1"/>
</dbReference>
<dbReference type="OrthoDB" id="9805924at2"/>
<evidence type="ECO:0000313" key="6">
    <source>
        <dbReference type="Proteomes" id="UP000190367"/>
    </source>
</evidence>
<dbReference type="SUPFAM" id="SSF55729">
    <property type="entry name" value="Acyl-CoA N-acyltransferases (Nat)"/>
    <property type="match status" value="1"/>
</dbReference>
<dbReference type="PANTHER" id="PTHR10545">
    <property type="entry name" value="DIAMINE N-ACETYLTRANSFERASE"/>
    <property type="match status" value="1"/>
</dbReference>
<evidence type="ECO:0000259" key="4">
    <source>
        <dbReference type="PROSITE" id="PS51186"/>
    </source>
</evidence>
<evidence type="ECO:0000256" key="2">
    <source>
        <dbReference type="ARBA" id="ARBA00022679"/>
    </source>
</evidence>
<dbReference type="Proteomes" id="UP000190367">
    <property type="component" value="Unassembled WGS sequence"/>
</dbReference>
<sequence length="156" mass="17958">MADITLRIARKEDCPRLMELIRELAAYENAPQEVTVSLAHFEEAGFGASPVWKAFVATTPDADGKELIVGFALFYIRYSTWKGCRLYMEDLIVTEQWRGKGIGKLLLDRIIEEAKERQYSGVLWQVLEWNEPAINFYKKYAAKFDAEWVNVSVELS</sequence>
<keyword evidence="3 5" id="KW-0012">Acyltransferase</keyword>
<protein>
    <submittedName>
        <fullName evidence="5">L-amino acid N-acyltransferase YncA</fullName>
    </submittedName>
</protein>
<proteinExistence type="inferred from homology"/>
<name>A0A1T4QAU0_9BACT</name>
<dbReference type="EMBL" id="FUWZ01000002">
    <property type="protein sequence ID" value="SKA00661.1"/>
    <property type="molecule type" value="Genomic_DNA"/>
</dbReference>
<evidence type="ECO:0000313" key="5">
    <source>
        <dbReference type="EMBL" id="SKA00661.1"/>
    </source>
</evidence>
<dbReference type="Gene3D" id="3.40.630.30">
    <property type="match status" value="1"/>
</dbReference>
<feature type="domain" description="N-acetyltransferase" evidence="4">
    <location>
        <begin position="4"/>
        <end position="156"/>
    </location>
</feature>
<comment type="similarity">
    <text evidence="1">Belongs to the acetyltransferase family.</text>
</comment>
<keyword evidence="6" id="KW-1185">Reference proteome</keyword>
<dbReference type="AlphaFoldDB" id="A0A1T4QAU0"/>
<evidence type="ECO:0000256" key="3">
    <source>
        <dbReference type="ARBA" id="ARBA00023315"/>
    </source>
</evidence>
<dbReference type="CDD" id="cd04301">
    <property type="entry name" value="NAT_SF"/>
    <property type="match status" value="1"/>
</dbReference>
<dbReference type="InterPro" id="IPR051016">
    <property type="entry name" value="Diverse_Substrate_AcTransf"/>
</dbReference>
<dbReference type="Pfam" id="PF00583">
    <property type="entry name" value="Acetyltransf_1"/>
    <property type="match status" value="1"/>
</dbReference>
<dbReference type="GO" id="GO:0008080">
    <property type="term" value="F:N-acetyltransferase activity"/>
    <property type="evidence" value="ECO:0007669"/>
    <property type="project" value="TreeGrafter"/>
</dbReference>
<evidence type="ECO:0000256" key="1">
    <source>
        <dbReference type="ARBA" id="ARBA00008694"/>
    </source>
</evidence>
<dbReference type="InterPro" id="IPR000182">
    <property type="entry name" value="GNAT_dom"/>
</dbReference>